<dbReference type="Proteomes" id="UP000325116">
    <property type="component" value="Unassembled WGS sequence"/>
</dbReference>
<organism evidence="2 3">
    <name type="scientific">Brachyspira aalborgi</name>
    <dbReference type="NCBI Taxonomy" id="29522"/>
    <lineage>
        <taxon>Bacteria</taxon>
        <taxon>Pseudomonadati</taxon>
        <taxon>Spirochaetota</taxon>
        <taxon>Spirochaetia</taxon>
        <taxon>Brachyspirales</taxon>
        <taxon>Brachyspiraceae</taxon>
        <taxon>Brachyspira</taxon>
    </lineage>
</organism>
<keyword evidence="1" id="KW-0812">Transmembrane</keyword>
<evidence type="ECO:0000256" key="1">
    <source>
        <dbReference type="SAM" id="Phobius"/>
    </source>
</evidence>
<keyword evidence="1" id="KW-0472">Membrane</keyword>
<reference evidence="2 3" key="1">
    <citation type="journal article" date="1992" name="Lakartidningen">
        <title>[Penicillin V and not amoxicillin is the first choice preparation in acute otitis].</title>
        <authorList>
            <person name="Kamme C."/>
            <person name="Lundgren K."/>
            <person name="Prellner K."/>
        </authorList>
    </citation>
    <scope>NUCLEOTIDE SEQUENCE [LARGE SCALE GENOMIC DNA]</scope>
    <source>
        <strain evidence="2 3">W1</strain>
    </source>
</reference>
<gene>
    <name evidence="2" type="ORF">EPJ80_04420</name>
</gene>
<evidence type="ECO:0000313" key="3">
    <source>
        <dbReference type="Proteomes" id="UP000325116"/>
    </source>
</evidence>
<feature type="transmembrane region" description="Helical" evidence="1">
    <location>
        <begin position="318"/>
        <end position="342"/>
    </location>
</feature>
<dbReference type="RefSeq" id="WP_147758051.1">
    <property type="nucleotide sequence ID" value="NZ_SAXT01000003.1"/>
</dbReference>
<dbReference type="EMBL" id="SAXT01000003">
    <property type="protein sequence ID" value="TXJ12849.1"/>
    <property type="molecule type" value="Genomic_DNA"/>
</dbReference>
<proteinExistence type="predicted"/>
<keyword evidence="1" id="KW-1133">Transmembrane helix</keyword>
<evidence type="ECO:0008006" key="4">
    <source>
        <dbReference type="Google" id="ProtNLM"/>
    </source>
</evidence>
<accession>A0A5C8CHW9</accession>
<evidence type="ECO:0000313" key="2">
    <source>
        <dbReference type="EMBL" id="TXJ12849.1"/>
    </source>
</evidence>
<name>A0A5C8CHW9_9SPIR</name>
<sequence length="344" mass="39840">MIQEEVTTADKECIAVRLLAEYPDTDSYIYLMFFIDKDSLKLIDSKIMVSNNYDFFILLNEVKDLSELYRHIEVAIEANKNLIIPCDKLKDDINKILKDRINRVGIVNYLSKKDIIPIIDLFADTLNSYMDFNIGIYDVVYKVYPLETFKTFIEKTKDDIENKRVDFDKYNFYSNAEYEIAEEVEESITDKYEIINASLVVSPVNGKPINEVKLGDKIVVSINSNLFEEDMVYLDSHGKKDVYSKYLVPGEIIEKSVTEESTTLTIKLSERCCAIIEEVEPIKLRMFNPEKDTYVAPPVISMNERINLIAKFFDNISIFNLIMFGLGITSLFILTYILYIMLTT</sequence>
<dbReference type="AlphaFoldDB" id="A0A5C8CHW9"/>
<protein>
    <recommendedName>
        <fullName evidence="4">DUF4899 domain-containing protein</fullName>
    </recommendedName>
</protein>
<comment type="caution">
    <text evidence="2">The sequence shown here is derived from an EMBL/GenBank/DDBJ whole genome shotgun (WGS) entry which is preliminary data.</text>
</comment>